<name>A0A849BKY0_9ACTN</name>
<gene>
    <name evidence="1" type="ORF">HLB09_12745</name>
</gene>
<evidence type="ECO:0000313" key="1">
    <source>
        <dbReference type="EMBL" id="NNH23939.1"/>
    </source>
</evidence>
<accession>A0A849BKY0</accession>
<evidence type="ECO:0000313" key="2">
    <source>
        <dbReference type="Proteomes" id="UP000555552"/>
    </source>
</evidence>
<sequence>MIIELPSMVAGRGMADALVDGLAGELAGALVRLDCRRLVTGSPSFAAQLVSRVLGGGAAELRVEAAPAAFAEHLREAARRLGAQERLVVVQPVTA</sequence>
<protein>
    <recommendedName>
        <fullName evidence="3">STAS domain-containing protein</fullName>
    </recommendedName>
</protein>
<dbReference type="RefSeq" id="WP_171203721.1">
    <property type="nucleotide sequence ID" value="NZ_BAAANP010000010.1"/>
</dbReference>
<evidence type="ECO:0008006" key="3">
    <source>
        <dbReference type="Google" id="ProtNLM"/>
    </source>
</evidence>
<organism evidence="1 2">
    <name type="scientific">Pseudokineococcus marinus</name>
    <dbReference type="NCBI Taxonomy" id="351215"/>
    <lineage>
        <taxon>Bacteria</taxon>
        <taxon>Bacillati</taxon>
        <taxon>Actinomycetota</taxon>
        <taxon>Actinomycetes</taxon>
        <taxon>Kineosporiales</taxon>
        <taxon>Kineosporiaceae</taxon>
        <taxon>Pseudokineococcus</taxon>
    </lineage>
</organism>
<dbReference type="AlphaFoldDB" id="A0A849BKY0"/>
<reference evidence="1 2" key="1">
    <citation type="submission" date="2020-05" db="EMBL/GenBank/DDBJ databases">
        <title>MicrobeNet Type strains.</title>
        <authorList>
            <person name="Nicholson A.C."/>
        </authorList>
    </citation>
    <scope>NUCLEOTIDE SEQUENCE [LARGE SCALE GENOMIC DNA]</scope>
    <source>
        <strain evidence="1 2">JCM 14547</strain>
    </source>
</reference>
<dbReference type="EMBL" id="JABEMA010000225">
    <property type="protein sequence ID" value="NNH23939.1"/>
    <property type="molecule type" value="Genomic_DNA"/>
</dbReference>
<keyword evidence="2" id="KW-1185">Reference proteome</keyword>
<comment type="caution">
    <text evidence="1">The sequence shown here is derived from an EMBL/GenBank/DDBJ whole genome shotgun (WGS) entry which is preliminary data.</text>
</comment>
<proteinExistence type="predicted"/>
<dbReference type="Proteomes" id="UP000555552">
    <property type="component" value="Unassembled WGS sequence"/>
</dbReference>